<dbReference type="GO" id="GO:0016020">
    <property type="term" value="C:membrane"/>
    <property type="evidence" value="ECO:0007669"/>
    <property type="project" value="UniProtKB-SubCell"/>
</dbReference>
<evidence type="ECO:0000256" key="4">
    <source>
        <dbReference type="ARBA" id="ARBA00023136"/>
    </source>
</evidence>
<dbReference type="PANTHER" id="PTHR30168">
    <property type="entry name" value="PUTATIVE MEMBRANE PROTEIN YPFJ"/>
    <property type="match status" value="1"/>
</dbReference>
<keyword evidence="5" id="KW-0175">Coiled coil</keyword>
<protein>
    <recommendedName>
        <fullName evidence="8">YpfJ protein, zinc metalloprotease superfamily</fullName>
    </recommendedName>
</protein>
<keyword evidence="3" id="KW-1133">Transmembrane helix</keyword>
<dbReference type="EMBL" id="CADCVP010000097">
    <property type="protein sequence ID" value="CAA9480905.1"/>
    <property type="molecule type" value="Genomic_DNA"/>
</dbReference>
<proteinExistence type="predicted"/>
<evidence type="ECO:0000256" key="6">
    <source>
        <dbReference type="SAM" id="SignalP"/>
    </source>
</evidence>
<dbReference type="PROSITE" id="PS51257">
    <property type="entry name" value="PROKAR_LIPOPROTEIN"/>
    <property type="match status" value="1"/>
</dbReference>
<dbReference type="InterPro" id="IPR007343">
    <property type="entry name" value="Uncharacterised_pept_Zn_put"/>
</dbReference>
<keyword evidence="2" id="KW-0812">Transmembrane</keyword>
<evidence type="ECO:0000256" key="5">
    <source>
        <dbReference type="SAM" id="Coils"/>
    </source>
</evidence>
<feature type="signal peptide" evidence="6">
    <location>
        <begin position="1"/>
        <end position="22"/>
    </location>
</feature>
<evidence type="ECO:0000256" key="1">
    <source>
        <dbReference type="ARBA" id="ARBA00004167"/>
    </source>
</evidence>
<keyword evidence="4" id="KW-0472">Membrane</keyword>
<evidence type="ECO:0000256" key="3">
    <source>
        <dbReference type="ARBA" id="ARBA00022989"/>
    </source>
</evidence>
<keyword evidence="6" id="KW-0732">Signal</keyword>
<comment type="subcellular location">
    <subcellularLocation>
        <location evidence="1">Membrane</location>
        <topology evidence="1">Single-pass membrane protein</topology>
    </subcellularLocation>
</comment>
<dbReference type="Pfam" id="PF04228">
    <property type="entry name" value="Zn_peptidase"/>
    <property type="match status" value="1"/>
</dbReference>
<evidence type="ECO:0000256" key="2">
    <source>
        <dbReference type="ARBA" id="ARBA00022692"/>
    </source>
</evidence>
<reference evidence="7" key="1">
    <citation type="submission" date="2020-02" db="EMBL/GenBank/DDBJ databases">
        <authorList>
            <person name="Meier V. D."/>
        </authorList>
    </citation>
    <scope>NUCLEOTIDE SEQUENCE</scope>
    <source>
        <strain evidence="7">AVDCRST_MAG69</strain>
    </source>
</reference>
<sequence>MPSPTRVLSVLLLVLACLGAGGCDSSGVERAAEDVRQQAEEVRAKAEDARRRAEGVGDRAREVSRRLQRRVRRVLEEFEQAVPAASRPAPVSNGRTGTSEVDRYLQETIRSVDAYWTETLLRAGQPEPRVGFTTVPPGAAARTACNVIADDTAAFYCTGDDTIYISEQLASDLWRGINDDFPGQRAGYGRAVGDFGLAYVVAHEYAHNVQFELGFYELQPRGGGVKAFELQADCMAGLWGNSVYRAGRIKPGDVEEAMSTALAAGDFDYSNENHHGTPDERRAAWLLGYRSGDPSRCQELVVAS</sequence>
<dbReference type="PANTHER" id="PTHR30168:SF0">
    <property type="entry name" value="INNER MEMBRANE PROTEIN"/>
    <property type="match status" value="1"/>
</dbReference>
<evidence type="ECO:0000313" key="7">
    <source>
        <dbReference type="EMBL" id="CAA9480905.1"/>
    </source>
</evidence>
<evidence type="ECO:0008006" key="8">
    <source>
        <dbReference type="Google" id="ProtNLM"/>
    </source>
</evidence>
<organism evidence="7">
    <name type="scientific">uncultured Solirubrobacteraceae bacterium</name>
    <dbReference type="NCBI Taxonomy" id="1162706"/>
    <lineage>
        <taxon>Bacteria</taxon>
        <taxon>Bacillati</taxon>
        <taxon>Actinomycetota</taxon>
        <taxon>Thermoleophilia</taxon>
        <taxon>Solirubrobacterales</taxon>
        <taxon>Solirubrobacteraceae</taxon>
        <taxon>environmental samples</taxon>
    </lineage>
</organism>
<feature type="chain" id="PRO_5039445101" description="YpfJ protein, zinc metalloprotease superfamily" evidence="6">
    <location>
        <begin position="23"/>
        <end position="304"/>
    </location>
</feature>
<gene>
    <name evidence="7" type="ORF">AVDCRST_MAG69-768</name>
</gene>
<feature type="coiled-coil region" evidence="5">
    <location>
        <begin position="29"/>
        <end position="59"/>
    </location>
</feature>
<dbReference type="AlphaFoldDB" id="A0A6J4RWX4"/>
<name>A0A6J4RWX4_9ACTN</name>
<accession>A0A6J4RWX4</accession>